<organism evidence="1 2">
    <name type="scientific">Lineolata rhizophorae</name>
    <dbReference type="NCBI Taxonomy" id="578093"/>
    <lineage>
        <taxon>Eukaryota</taxon>
        <taxon>Fungi</taxon>
        <taxon>Dikarya</taxon>
        <taxon>Ascomycota</taxon>
        <taxon>Pezizomycotina</taxon>
        <taxon>Dothideomycetes</taxon>
        <taxon>Dothideomycetes incertae sedis</taxon>
        <taxon>Lineolatales</taxon>
        <taxon>Lineolataceae</taxon>
        <taxon>Lineolata</taxon>
    </lineage>
</organism>
<evidence type="ECO:0000313" key="2">
    <source>
        <dbReference type="Proteomes" id="UP000799766"/>
    </source>
</evidence>
<sequence length="158" mass="17068">MVRTHPELSVSAFPRYPLPALLVSHRSPHAYPGGSGPGVVREDARWDGHRAVVRTSHAYTRRALRDSLRETADGGGVRNGAGDMGMPYADICSRSSPHGPTFTRLGMWGWVGCGVRGAGRGWGCGAAAPKQLGKQRSLLGTRRLAKHQPEFVRSNAWS</sequence>
<dbReference type="Proteomes" id="UP000799766">
    <property type="component" value="Unassembled WGS sequence"/>
</dbReference>
<proteinExistence type="predicted"/>
<dbReference type="AlphaFoldDB" id="A0A6A6NQG7"/>
<reference evidence="1" key="1">
    <citation type="journal article" date="2020" name="Stud. Mycol.">
        <title>101 Dothideomycetes genomes: a test case for predicting lifestyles and emergence of pathogens.</title>
        <authorList>
            <person name="Haridas S."/>
            <person name="Albert R."/>
            <person name="Binder M."/>
            <person name="Bloem J."/>
            <person name="Labutti K."/>
            <person name="Salamov A."/>
            <person name="Andreopoulos B."/>
            <person name="Baker S."/>
            <person name="Barry K."/>
            <person name="Bills G."/>
            <person name="Bluhm B."/>
            <person name="Cannon C."/>
            <person name="Castanera R."/>
            <person name="Culley D."/>
            <person name="Daum C."/>
            <person name="Ezra D."/>
            <person name="Gonzalez J."/>
            <person name="Henrissat B."/>
            <person name="Kuo A."/>
            <person name="Liang C."/>
            <person name="Lipzen A."/>
            <person name="Lutzoni F."/>
            <person name="Magnuson J."/>
            <person name="Mondo S."/>
            <person name="Nolan M."/>
            <person name="Ohm R."/>
            <person name="Pangilinan J."/>
            <person name="Park H.-J."/>
            <person name="Ramirez L."/>
            <person name="Alfaro M."/>
            <person name="Sun H."/>
            <person name="Tritt A."/>
            <person name="Yoshinaga Y."/>
            <person name="Zwiers L.-H."/>
            <person name="Turgeon B."/>
            <person name="Goodwin S."/>
            <person name="Spatafora J."/>
            <person name="Crous P."/>
            <person name="Grigoriev I."/>
        </authorList>
    </citation>
    <scope>NUCLEOTIDE SEQUENCE</scope>
    <source>
        <strain evidence="1">ATCC 16933</strain>
    </source>
</reference>
<name>A0A6A6NQG7_9PEZI</name>
<dbReference type="EMBL" id="MU001694">
    <property type="protein sequence ID" value="KAF2453981.1"/>
    <property type="molecule type" value="Genomic_DNA"/>
</dbReference>
<accession>A0A6A6NQG7</accession>
<protein>
    <submittedName>
        <fullName evidence="1">Uncharacterized protein</fullName>
    </submittedName>
</protein>
<keyword evidence="2" id="KW-1185">Reference proteome</keyword>
<gene>
    <name evidence="1" type="ORF">BDY21DRAFT_354722</name>
</gene>
<evidence type="ECO:0000313" key="1">
    <source>
        <dbReference type="EMBL" id="KAF2453981.1"/>
    </source>
</evidence>